<name>A0A927CWV0_9BACI</name>
<dbReference type="Gene3D" id="3.40.50.10360">
    <property type="entry name" value="Hypothetical protein TT1679"/>
    <property type="match status" value="1"/>
</dbReference>
<evidence type="ECO:0000313" key="3">
    <source>
        <dbReference type="Proteomes" id="UP000602076"/>
    </source>
</evidence>
<dbReference type="InterPro" id="IPR028345">
    <property type="entry name" value="Antibiotic_NAT-like"/>
</dbReference>
<gene>
    <name evidence="2" type="ORF">IEO70_01795</name>
</gene>
<dbReference type="Proteomes" id="UP000602076">
    <property type="component" value="Unassembled WGS sequence"/>
</dbReference>
<comment type="caution">
    <text evidence="2">The sequence shown here is derived from an EMBL/GenBank/DDBJ whole genome shotgun (WGS) entry which is preliminary data.</text>
</comment>
<accession>A0A927CWV0</accession>
<dbReference type="HAMAP" id="MF_00800">
    <property type="entry name" value="UPF0340"/>
    <property type="match status" value="1"/>
</dbReference>
<dbReference type="InterPro" id="IPR006340">
    <property type="entry name" value="DUF436"/>
</dbReference>
<proteinExistence type="inferred from homology"/>
<dbReference type="SUPFAM" id="SSF110710">
    <property type="entry name" value="TTHA0583/YokD-like"/>
    <property type="match status" value="1"/>
</dbReference>
<dbReference type="NCBIfam" id="TIGR01440">
    <property type="entry name" value="TIGR01440 family protein"/>
    <property type="match status" value="1"/>
</dbReference>
<evidence type="ECO:0000313" key="2">
    <source>
        <dbReference type="EMBL" id="MBD3107100.1"/>
    </source>
</evidence>
<dbReference type="AlphaFoldDB" id="A0A927CWV0"/>
<evidence type="ECO:0000256" key="1">
    <source>
        <dbReference type="HAMAP-Rule" id="MF_00800"/>
    </source>
</evidence>
<keyword evidence="3" id="KW-1185">Reference proteome</keyword>
<dbReference type="Pfam" id="PF04260">
    <property type="entry name" value="DUF436"/>
    <property type="match status" value="1"/>
</dbReference>
<dbReference type="PIRSF" id="PIRSF007510">
    <property type="entry name" value="UCP007510"/>
    <property type="match status" value="1"/>
</dbReference>
<protein>
    <recommendedName>
        <fullName evidence="1">UPF0340 protein IEO70_01795</fullName>
    </recommendedName>
</protein>
<dbReference type="EMBL" id="JACXSI010000002">
    <property type="protein sequence ID" value="MBD3107100.1"/>
    <property type="molecule type" value="Genomic_DNA"/>
</dbReference>
<organism evidence="2 3">
    <name type="scientific">Peribacillus faecalis</name>
    <dbReference type="NCBI Taxonomy" id="2772559"/>
    <lineage>
        <taxon>Bacteria</taxon>
        <taxon>Bacillati</taxon>
        <taxon>Bacillota</taxon>
        <taxon>Bacilli</taxon>
        <taxon>Bacillales</taxon>
        <taxon>Bacillaceae</taxon>
        <taxon>Peribacillus</taxon>
    </lineage>
</organism>
<reference evidence="2" key="1">
    <citation type="submission" date="2020-09" db="EMBL/GenBank/DDBJ databases">
        <title>Bacillus faecalis sp. nov., a moderately halophilic bacterium isolated from cow faeces.</title>
        <authorList>
            <person name="Jiang L."/>
            <person name="Lee J."/>
        </authorList>
    </citation>
    <scope>NUCLEOTIDE SEQUENCE</scope>
    <source>
        <strain evidence="2">AGMB 02131</strain>
    </source>
</reference>
<comment type="similarity">
    <text evidence="1">Belongs to the UPF0340 family.</text>
</comment>
<sequence length="186" mass="19921">MEETIDGSFLVKVTEQITQALSELQIHPNFSRCRLLVVGCSTSEVIGKHIGTAGTTEVAETIFRAVTDFADKSGVAVAFQCCEHLNRALIMEASVMERYGYDEVAVVPALSAGGALAAYAYKHFPNGVVVERIAADAGIDMGDTLIGMHLKPVAVPVRSQVKQIGKAHLTMAVTRPKYIGGPRAVY</sequence>